<evidence type="ECO:0000313" key="5">
    <source>
        <dbReference type="Proteomes" id="UP001595457"/>
    </source>
</evidence>
<dbReference type="Gene3D" id="3.40.190.10">
    <property type="entry name" value="Periplasmic binding protein-like II"/>
    <property type="match status" value="2"/>
</dbReference>
<organism evidence="4 5">
    <name type="scientific">Azotobacter bryophylli</name>
    <dbReference type="NCBI Taxonomy" id="1986537"/>
    <lineage>
        <taxon>Bacteria</taxon>
        <taxon>Pseudomonadati</taxon>
        <taxon>Pseudomonadota</taxon>
        <taxon>Gammaproteobacteria</taxon>
        <taxon>Pseudomonadales</taxon>
        <taxon>Pseudomonadaceae</taxon>
        <taxon>Azotobacter</taxon>
    </lineage>
</organism>
<feature type="domain" description="Solute-binding protein family 3/N-terminal" evidence="3">
    <location>
        <begin position="48"/>
        <end position="275"/>
    </location>
</feature>
<dbReference type="RefSeq" id="WP_377816424.1">
    <property type="nucleotide sequence ID" value="NZ_JBHRSJ010000035.1"/>
</dbReference>
<proteinExistence type="inferred from homology"/>
<comment type="similarity">
    <text evidence="1">Belongs to the bacterial solute-binding protein 3 family.</text>
</comment>
<keyword evidence="5" id="KW-1185">Reference proteome</keyword>
<comment type="caution">
    <text evidence="4">The sequence shown here is derived from an EMBL/GenBank/DDBJ whole genome shotgun (WGS) entry which is preliminary data.</text>
</comment>
<protein>
    <submittedName>
        <fullName evidence="4">Transporter substrate-binding domain-containing protein</fullName>
    </submittedName>
</protein>
<evidence type="ECO:0000259" key="3">
    <source>
        <dbReference type="SMART" id="SM00062"/>
    </source>
</evidence>
<reference evidence="5" key="1">
    <citation type="journal article" date="2019" name="Int. J. Syst. Evol. Microbiol.">
        <title>The Global Catalogue of Microorganisms (GCM) 10K type strain sequencing project: providing services to taxonomists for standard genome sequencing and annotation.</title>
        <authorList>
            <consortium name="The Broad Institute Genomics Platform"/>
            <consortium name="The Broad Institute Genome Sequencing Center for Infectious Disease"/>
            <person name="Wu L."/>
            <person name="Ma J."/>
        </authorList>
    </citation>
    <scope>NUCLEOTIDE SEQUENCE [LARGE SCALE GENOMIC DNA]</scope>
    <source>
        <strain evidence="5">KCTC 62195</strain>
    </source>
</reference>
<dbReference type="PANTHER" id="PTHR35936:SF19">
    <property type="entry name" value="AMINO-ACID-BINDING PROTEIN YXEM-RELATED"/>
    <property type="match status" value="1"/>
</dbReference>
<dbReference type="SMART" id="SM00062">
    <property type="entry name" value="PBPb"/>
    <property type="match status" value="1"/>
</dbReference>
<evidence type="ECO:0000256" key="1">
    <source>
        <dbReference type="ARBA" id="ARBA00010333"/>
    </source>
</evidence>
<dbReference type="PANTHER" id="PTHR35936">
    <property type="entry name" value="MEMBRANE-BOUND LYTIC MUREIN TRANSGLYCOSYLASE F"/>
    <property type="match status" value="1"/>
</dbReference>
<accession>A0ABV7AXX1</accession>
<dbReference type="Proteomes" id="UP001595457">
    <property type="component" value="Unassembled WGS sequence"/>
</dbReference>
<dbReference type="Pfam" id="PF00497">
    <property type="entry name" value="SBP_bac_3"/>
    <property type="match status" value="1"/>
</dbReference>
<gene>
    <name evidence="4" type="ORF">ACFOJE_19140</name>
</gene>
<keyword evidence="2" id="KW-0732">Signal</keyword>
<dbReference type="SUPFAM" id="SSF53850">
    <property type="entry name" value="Periplasmic binding protein-like II"/>
    <property type="match status" value="1"/>
</dbReference>
<dbReference type="EMBL" id="JBHRSJ010000035">
    <property type="protein sequence ID" value="MFC2974312.1"/>
    <property type="molecule type" value="Genomic_DNA"/>
</dbReference>
<sequence>MRERQAKSATSGNRGVWRRAALLGMAGALLALSLGARADLEEIRSRGYLTVATEDNYAPYNFMTDGKPDGFHKDLLQELQTYARLEVRQDILPWTGLLAAVVGGKYDFAFTGALVTDERLRVFDFAPPFASAQHYFIRRADDERLDSIASLSGRKLGVQAGSALLSRLPELERMLAKTGGELGEVVEYQSYPEAYADLANGRLDYVIDGVVSVNDLVRARPGVFAKGLPVSAEGYAAWPVPKNSPELLAFLTRFLDQVRASGRLGELQRKWYGQEFPGLPVGPITSAEQFHRLAGIE</sequence>
<evidence type="ECO:0000256" key="2">
    <source>
        <dbReference type="ARBA" id="ARBA00022729"/>
    </source>
</evidence>
<dbReference type="InterPro" id="IPR001638">
    <property type="entry name" value="Solute-binding_3/MltF_N"/>
</dbReference>
<evidence type="ECO:0000313" key="4">
    <source>
        <dbReference type="EMBL" id="MFC2974312.1"/>
    </source>
</evidence>
<name>A0ABV7AXX1_9GAMM</name>